<keyword evidence="2" id="KW-0378">Hydrolase</keyword>
<accession>A0A0C3C483</accession>
<sequence length="825" mass="94416">MAARRVDRNWMWHPQFTEERSDTAGLFVHFRRTIFIDEDQKRKPIMIRISADTRYKLYANRQLVAVGPVKGDQNLWFYDEVNLVPHLKVGENEIQVHVLRFFHATTYASSFPRLPLGGLMIMPLHCEASLVTQMQTSSLWETAIDLSATLPTNFLEDDFLHIYESHDGTSSDDLEWVPAQVYEFEASTGLEAPWKLHCRMIPPLRFEGTKFIAVHNIRSALTRTDWERQLIDGQYGASTSHQGLVLPARTSHYLELEVENHVTAFLRFRFQRPKDRGSTLMVTYSECYEDPPPLVPYLRRKSNRRDDTKSLYGPQDKYTFRGSRGKSMLGNYESEDTEEVFIPFHFRTFRFLGLQIDVGCSDLVIAGIEITMVNYPLDVLAGFVVSPSRAHEMVDKIWSTSVRTLLNCMHDCYEDCPFYEQLQYAMDTRSSSLFTYYVSGDDRLARQAIVQIHRSFQARLGLTSSRAPCHQPQLIPHFSLFWICMLRDNFNFFGDAIFIRQFVSVVDGILEFFNSRLDPELRLVATKNTVGVWDFVDWTEAWRPYGCPPAVERTGFSSYTNCLYAYTLKNAAALLQALGRPSLADEYIARAEDIIKALKLHCFDGHFFTDGLAKMADRSLDYSQHGQTWAVLSGAATGLIAQEIMRGCLDPSVTQKFQPASISMSFYVLRALSLAGGDIYNEHFPAFWDPWRKQLDLNLTTWEEDSVSQRSDCHAWGSVPIYDFLAEVAGVRPAGPGWEAILFQPRLSLYPELVAKVPIRWGKGGLPGIAHVAWFTEQNADINVSFRLEIGEECDIPVTVHLPFHIVRETKEENTMSFVVRPCNA</sequence>
<dbReference type="AlphaFoldDB" id="A0A0C3C483"/>
<dbReference type="InterPro" id="IPR008928">
    <property type="entry name" value="6-hairpin_glycosidase_sf"/>
</dbReference>
<dbReference type="Gene3D" id="2.60.420.10">
    <property type="entry name" value="Maltose phosphorylase, domain 3"/>
    <property type="match status" value="1"/>
</dbReference>
<dbReference type="InParanoid" id="A0A0C3C483"/>
<dbReference type="Gene3D" id="2.60.120.260">
    <property type="entry name" value="Galactose-binding domain-like"/>
    <property type="match status" value="1"/>
</dbReference>
<evidence type="ECO:0000313" key="2">
    <source>
        <dbReference type="EMBL" id="KIM93688.1"/>
    </source>
</evidence>
<dbReference type="OrthoDB" id="6503935at2759"/>
<evidence type="ECO:0000313" key="3">
    <source>
        <dbReference type="Proteomes" id="UP000054321"/>
    </source>
</evidence>
<proteinExistence type="predicted"/>
<dbReference type="Proteomes" id="UP000054321">
    <property type="component" value="Unassembled WGS sequence"/>
</dbReference>
<dbReference type="PANTHER" id="PTHR34987:SF2">
    <property type="entry name" value="B, PUTATIVE (AFU_ORTHOLOGUE AFUA_7G05040)-RELATED"/>
    <property type="match status" value="1"/>
</dbReference>
<dbReference type="HOGENOM" id="CLU_009782_0_1_1"/>
<dbReference type="SUPFAM" id="SSF49785">
    <property type="entry name" value="Galactose-binding domain-like"/>
    <property type="match status" value="1"/>
</dbReference>
<dbReference type="InterPro" id="IPR008979">
    <property type="entry name" value="Galactose-bd-like_sf"/>
</dbReference>
<dbReference type="PANTHER" id="PTHR34987">
    <property type="entry name" value="C, PUTATIVE (AFU_ORTHOLOGUE AFUA_3G02880)-RELATED"/>
    <property type="match status" value="1"/>
</dbReference>
<reference evidence="2 3" key="1">
    <citation type="submission" date="2014-04" db="EMBL/GenBank/DDBJ databases">
        <authorList>
            <consortium name="DOE Joint Genome Institute"/>
            <person name="Kuo A."/>
            <person name="Martino E."/>
            <person name="Perotto S."/>
            <person name="Kohler A."/>
            <person name="Nagy L.G."/>
            <person name="Floudas D."/>
            <person name="Copeland A."/>
            <person name="Barry K.W."/>
            <person name="Cichocki N."/>
            <person name="Veneault-Fourrey C."/>
            <person name="LaButti K."/>
            <person name="Lindquist E.A."/>
            <person name="Lipzen A."/>
            <person name="Lundell T."/>
            <person name="Morin E."/>
            <person name="Murat C."/>
            <person name="Sun H."/>
            <person name="Tunlid A."/>
            <person name="Henrissat B."/>
            <person name="Grigoriev I.V."/>
            <person name="Hibbett D.S."/>
            <person name="Martin F."/>
            <person name="Nordberg H.P."/>
            <person name="Cantor M.N."/>
            <person name="Hua S.X."/>
        </authorList>
    </citation>
    <scope>NUCLEOTIDE SEQUENCE [LARGE SCALE GENOMIC DNA]</scope>
    <source>
        <strain evidence="2 3">Zn</strain>
    </source>
</reference>
<dbReference type="InterPro" id="IPR012341">
    <property type="entry name" value="6hp_glycosidase-like_sf"/>
</dbReference>
<reference evidence="3" key="2">
    <citation type="submission" date="2015-01" db="EMBL/GenBank/DDBJ databases">
        <title>Evolutionary Origins and Diversification of the Mycorrhizal Mutualists.</title>
        <authorList>
            <consortium name="DOE Joint Genome Institute"/>
            <consortium name="Mycorrhizal Genomics Consortium"/>
            <person name="Kohler A."/>
            <person name="Kuo A."/>
            <person name="Nagy L.G."/>
            <person name="Floudas D."/>
            <person name="Copeland A."/>
            <person name="Barry K.W."/>
            <person name="Cichocki N."/>
            <person name="Veneault-Fourrey C."/>
            <person name="LaButti K."/>
            <person name="Lindquist E.A."/>
            <person name="Lipzen A."/>
            <person name="Lundell T."/>
            <person name="Morin E."/>
            <person name="Murat C."/>
            <person name="Riley R."/>
            <person name="Ohm R."/>
            <person name="Sun H."/>
            <person name="Tunlid A."/>
            <person name="Henrissat B."/>
            <person name="Grigoriev I.V."/>
            <person name="Hibbett D.S."/>
            <person name="Martin F."/>
        </authorList>
    </citation>
    <scope>NUCLEOTIDE SEQUENCE [LARGE SCALE GENOMIC DNA]</scope>
    <source>
        <strain evidence="3">Zn</strain>
    </source>
</reference>
<dbReference type="Gene3D" id="1.50.10.10">
    <property type="match status" value="1"/>
</dbReference>
<name>A0A0C3C483_OIDMZ</name>
<evidence type="ECO:0000259" key="1">
    <source>
        <dbReference type="Pfam" id="PF17389"/>
    </source>
</evidence>
<dbReference type="SUPFAM" id="SSF48208">
    <property type="entry name" value="Six-hairpin glycosidases"/>
    <property type="match status" value="1"/>
</dbReference>
<keyword evidence="3" id="KW-1185">Reference proteome</keyword>
<organism evidence="2 3">
    <name type="scientific">Oidiodendron maius (strain Zn)</name>
    <dbReference type="NCBI Taxonomy" id="913774"/>
    <lineage>
        <taxon>Eukaryota</taxon>
        <taxon>Fungi</taxon>
        <taxon>Dikarya</taxon>
        <taxon>Ascomycota</taxon>
        <taxon>Pezizomycotina</taxon>
        <taxon>Leotiomycetes</taxon>
        <taxon>Leotiomycetes incertae sedis</taxon>
        <taxon>Myxotrichaceae</taxon>
        <taxon>Oidiodendron</taxon>
    </lineage>
</organism>
<gene>
    <name evidence="2" type="ORF">OIDMADRAFT_173061</name>
</gene>
<dbReference type="InterPro" id="IPR035396">
    <property type="entry name" value="Bac_rhamnosid6H"/>
</dbReference>
<dbReference type="Pfam" id="PF17389">
    <property type="entry name" value="Bac_rhamnosid6H"/>
    <property type="match status" value="1"/>
</dbReference>
<feature type="domain" description="Alpha-L-rhamnosidase six-hairpin glycosidase" evidence="1">
    <location>
        <begin position="391"/>
        <end position="603"/>
    </location>
</feature>
<dbReference type="EMBL" id="KN832893">
    <property type="protein sequence ID" value="KIM93688.1"/>
    <property type="molecule type" value="Genomic_DNA"/>
</dbReference>
<dbReference type="GO" id="GO:0016787">
    <property type="term" value="F:hydrolase activity"/>
    <property type="evidence" value="ECO:0007669"/>
    <property type="project" value="UniProtKB-KW"/>
</dbReference>
<dbReference type="GO" id="GO:0005975">
    <property type="term" value="P:carbohydrate metabolic process"/>
    <property type="evidence" value="ECO:0007669"/>
    <property type="project" value="InterPro"/>
</dbReference>
<protein>
    <submittedName>
        <fullName evidence="2">Glycoside hydrolase family 78 protein</fullName>
    </submittedName>
</protein>
<dbReference type="STRING" id="913774.A0A0C3C483"/>